<keyword evidence="2" id="KW-0677">Repeat</keyword>
<dbReference type="InterPro" id="IPR003591">
    <property type="entry name" value="Leu-rich_rpt_typical-subtyp"/>
</dbReference>
<name>A0A2J7QW15_9NEOP</name>
<feature type="region of interest" description="Disordered" evidence="3">
    <location>
        <begin position="42"/>
        <end position="70"/>
    </location>
</feature>
<dbReference type="PANTHER" id="PTHR48051:SF54">
    <property type="entry name" value="LEUCINE-RICH REPEAT-CONTAINING PROTEIN"/>
    <property type="match status" value="1"/>
</dbReference>
<dbReference type="GO" id="GO:0005737">
    <property type="term" value="C:cytoplasm"/>
    <property type="evidence" value="ECO:0007669"/>
    <property type="project" value="TreeGrafter"/>
</dbReference>
<keyword evidence="5" id="KW-1185">Reference proteome</keyword>
<dbReference type="EMBL" id="NEVH01009768">
    <property type="protein sequence ID" value="PNF32771.1"/>
    <property type="molecule type" value="Genomic_DNA"/>
</dbReference>
<gene>
    <name evidence="4" type="ORF">B7P43_G04485</name>
</gene>
<dbReference type="Proteomes" id="UP000235965">
    <property type="component" value="Unassembled WGS sequence"/>
</dbReference>
<dbReference type="InterPro" id="IPR027417">
    <property type="entry name" value="P-loop_NTPase"/>
</dbReference>
<sequence>MLPSLVTLDVSNNKLQTLPYNMWKSPKLKELNAAFNLLRELPANSPEESQDTVNSVPCTETNKSCHNSSGETVLEFSGSMDISSASDNEGNSTSEENLLDAHTLHAAFVKVKSVQQLDITHHNIWSRNVEVTEQIMHHDDENEDNCSQLSALNLAHNQFTSVPVALPCLAVNLTRLNLSYNSLRSMSHITSYPSSLKQLDLSHNQICCWPSLPQVEAIDSMEQALTACYAPADCGSKSGSKLPVLPGRRSLRKAILNVVCSHRRHLRLDNLRTLILADNNLARIQLSTDDDGASSVSEEEEADWDVLNTPTGQSKSRLMFPNLSMLDISNNQLREIPHNIHELNNLSVLNISGNIDICELPPQMGLLSRLWNLNTRGCSLQEPLKSMIDSKKYKTMDVIGYLKSVLEDARPYARMKLMIVGVQGIGKTSLLEQLRQEGFGSYKKKPVEHWAKRMGNKNINVKTSRGTNMSTVGVDIGDWVFEKKIR</sequence>
<keyword evidence="1" id="KW-0433">Leucine-rich repeat</keyword>
<evidence type="ECO:0000256" key="3">
    <source>
        <dbReference type="SAM" id="MobiDB-lite"/>
    </source>
</evidence>
<feature type="non-terminal residue" evidence="4">
    <location>
        <position position="486"/>
    </location>
</feature>
<evidence type="ECO:0000256" key="2">
    <source>
        <dbReference type="ARBA" id="ARBA00022737"/>
    </source>
</evidence>
<dbReference type="Pfam" id="PF13855">
    <property type="entry name" value="LRR_8"/>
    <property type="match status" value="1"/>
</dbReference>
<dbReference type="InterPro" id="IPR050216">
    <property type="entry name" value="LRR_domain-containing"/>
</dbReference>
<dbReference type="Pfam" id="PF00560">
    <property type="entry name" value="LRR_1"/>
    <property type="match status" value="1"/>
</dbReference>
<dbReference type="InParanoid" id="A0A2J7QW15"/>
<dbReference type="InterPro" id="IPR032675">
    <property type="entry name" value="LRR_dom_sf"/>
</dbReference>
<dbReference type="SUPFAM" id="SSF52540">
    <property type="entry name" value="P-loop containing nucleoside triphosphate hydrolases"/>
    <property type="match status" value="1"/>
</dbReference>
<feature type="compositionally biased region" description="Polar residues" evidence="3">
    <location>
        <begin position="51"/>
        <end position="70"/>
    </location>
</feature>
<dbReference type="GO" id="GO:0009966">
    <property type="term" value="P:regulation of signal transduction"/>
    <property type="evidence" value="ECO:0007669"/>
    <property type="project" value="UniProtKB-ARBA"/>
</dbReference>
<dbReference type="PRINTS" id="PR00019">
    <property type="entry name" value="LEURICHRPT"/>
</dbReference>
<protein>
    <submittedName>
        <fullName evidence="4">Uncharacterized protein</fullName>
    </submittedName>
</protein>
<dbReference type="SMART" id="SM00364">
    <property type="entry name" value="LRR_BAC"/>
    <property type="match status" value="6"/>
</dbReference>
<evidence type="ECO:0000256" key="1">
    <source>
        <dbReference type="ARBA" id="ARBA00022614"/>
    </source>
</evidence>
<dbReference type="STRING" id="105785.A0A2J7QW15"/>
<dbReference type="SUPFAM" id="SSF52058">
    <property type="entry name" value="L domain-like"/>
    <property type="match status" value="1"/>
</dbReference>
<dbReference type="InterPro" id="IPR001611">
    <property type="entry name" value="Leu-rich_rpt"/>
</dbReference>
<evidence type="ECO:0000313" key="5">
    <source>
        <dbReference type="Proteomes" id="UP000235965"/>
    </source>
</evidence>
<reference evidence="4 5" key="1">
    <citation type="submission" date="2017-12" db="EMBL/GenBank/DDBJ databases">
        <title>Hemimetabolous genomes reveal molecular basis of termite eusociality.</title>
        <authorList>
            <person name="Harrison M.C."/>
            <person name="Jongepier E."/>
            <person name="Robertson H.M."/>
            <person name="Arning N."/>
            <person name="Bitard-Feildel T."/>
            <person name="Chao H."/>
            <person name="Childers C.P."/>
            <person name="Dinh H."/>
            <person name="Doddapaneni H."/>
            <person name="Dugan S."/>
            <person name="Gowin J."/>
            <person name="Greiner C."/>
            <person name="Han Y."/>
            <person name="Hu H."/>
            <person name="Hughes D.S.T."/>
            <person name="Huylmans A.-K."/>
            <person name="Kemena C."/>
            <person name="Kremer L.P.M."/>
            <person name="Lee S.L."/>
            <person name="Lopez-Ezquerra A."/>
            <person name="Mallet L."/>
            <person name="Monroy-Kuhn J.M."/>
            <person name="Moser A."/>
            <person name="Murali S.C."/>
            <person name="Muzny D.M."/>
            <person name="Otani S."/>
            <person name="Piulachs M.-D."/>
            <person name="Poelchau M."/>
            <person name="Qu J."/>
            <person name="Schaub F."/>
            <person name="Wada-Katsumata A."/>
            <person name="Worley K.C."/>
            <person name="Xie Q."/>
            <person name="Ylla G."/>
            <person name="Poulsen M."/>
            <person name="Gibbs R.A."/>
            <person name="Schal C."/>
            <person name="Richards S."/>
            <person name="Belles X."/>
            <person name="Korb J."/>
            <person name="Bornberg-Bauer E."/>
        </authorList>
    </citation>
    <scope>NUCLEOTIDE SEQUENCE [LARGE SCALE GENOMIC DNA]</scope>
    <source>
        <tissue evidence="4">Whole body</tissue>
    </source>
</reference>
<dbReference type="Gene3D" id="3.30.70.1390">
    <property type="entry name" value="ROC domain from the Parkinson's disease-associated leucine-rich repeat kinase 2"/>
    <property type="match status" value="1"/>
</dbReference>
<dbReference type="AlphaFoldDB" id="A0A2J7QW15"/>
<accession>A0A2J7QW15</accession>
<organism evidence="4 5">
    <name type="scientific">Cryptotermes secundus</name>
    <dbReference type="NCBI Taxonomy" id="105785"/>
    <lineage>
        <taxon>Eukaryota</taxon>
        <taxon>Metazoa</taxon>
        <taxon>Ecdysozoa</taxon>
        <taxon>Arthropoda</taxon>
        <taxon>Hexapoda</taxon>
        <taxon>Insecta</taxon>
        <taxon>Pterygota</taxon>
        <taxon>Neoptera</taxon>
        <taxon>Polyneoptera</taxon>
        <taxon>Dictyoptera</taxon>
        <taxon>Blattodea</taxon>
        <taxon>Blattoidea</taxon>
        <taxon>Termitoidae</taxon>
        <taxon>Kalotermitidae</taxon>
        <taxon>Cryptotermitinae</taxon>
        <taxon>Cryptotermes</taxon>
    </lineage>
</organism>
<dbReference type="Gene3D" id="3.80.10.10">
    <property type="entry name" value="Ribonuclease Inhibitor"/>
    <property type="match status" value="3"/>
</dbReference>
<dbReference type="PROSITE" id="PS51450">
    <property type="entry name" value="LRR"/>
    <property type="match status" value="3"/>
</dbReference>
<proteinExistence type="predicted"/>
<comment type="caution">
    <text evidence="4">The sequence shown here is derived from an EMBL/GenBank/DDBJ whole genome shotgun (WGS) entry which is preliminary data.</text>
</comment>
<evidence type="ECO:0000313" key="4">
    <source>
        <dbReference type="EMBL" id="PNF32771.1"/>
    </source>
</evidence>
<dbReference type="SMART" id="SM00369">
    <property type="entry name" value="LRR_TYP"/>
    <property type="match status" value="6"/>
</dbReference>
<dbReference type="PANTHER" id="PTHR48051">
    <property type="match status" value="1"/>
</dbReference>
<dbReference type="OrthoDB" id="10252328at2759"/>